<protein>
    <submittedName>
        <fullName evidence="3">Uncharacterized protein</fullName>
    </submittedName>
</protein>
<dbReference type="Proteomes" id="UP000250043">
    <property type="component" value="Unassembled WGS sequence"/>
</dbReference>
<feature type="transmembrane region" description="Helical" evidence="2">
    <location>
        <begin position="14"/>
        <end position="34"/>
    </location>
</feature>
<name>A0A8E2B2Q1_9APHY</name>
<dbReference type="OrthoDB" id="3784821at2759"/>
<feature type="compositionally biased region" description="Basic and acidic residues" evidence="1">
    <location>
        <begin position="46"/>
        <end position="74"/>
    </location>
</feature>
<evidence type="ECO:0000256" key="2">
    <source>
        <dbReference type="SAM" id="Phobius"/>
    </source>
</evidence>
<sequence>MAPLSPQARRWRTIILTVPIIGATSLVLYERLVLGKPRRMLPRNDPLSDGKLLELRKAEPTAHEDGTKDAWDSS</sequence>
<accession>A0A8E2B2Q1</accession>
<keyword evidence="2" id="KW-1133">Transmembrane helix</keyword>
<feature type="region of interest" description="Disordered" evidence="1">
    <location>
        <begin position="39"/>
        <end position="74"/>
    </location>
</feature>
<organism evidence="3 4">
    <name type="scientific">Obba rivulosa</name>
    <dbReference type="NCBI Taxonomy" id="1052685"/>
    <lineage>
        <taxon>Eukaryota</taxon>
        <taxon>Fungi</taxon>
        <taxon>Dikarya</taxon>
        <taxon>Basidiomycota</taxon>
        <taxon>Agaricomycotina</taxon>
        <taxon>Agaricomycetes</taxon>
        <taxon>Polyporales</taxon>
        <taxon>Gelatoporiaceae</taxon>
        <taxon>Obba</taxon>
    </lineage>
</organism>
<dbReference type="EMBL" id="KV722410">
    <property type="protein sequence ID" value="OCH90180.1"/>
    <property type="molecule type" value="Genomic_DNA"/>
</dbReference>
<keyword evidence="2" id="KW-0812">Transmembrane</keyword>
<dbReference type="AlphaFoldDB" id="A0A8E2B2Q1"/>
<evidence type="ECO:0000313" key="4">
    <source>
        <dbReference type="Proteomes" id="UP000250043"/>
    </source>
</evidence>
<reference evidence="3 4" key="1">
    <citation type="submission" date="2016-07" db="EMBL/GenBank/DDBJ databases">
        <title>Draft genome of the white-rot fungus Obba rivulosa 3A-2.</title>
        <authorList>
            <consortium name="DOE Joint Genome Institute"/>
            <person name="Miettinen O."/>
            <person name="Riley R."/>
            <person name="Acob R."/>
            <person name="Barry K."/>
            <person name="Cullen D."/>
            <person name="De Vries R."/>
            <person name="Hainaut M."/>
            <person name="Hatakka A."/>
            <person name="Henrissat B."/>
            <person name="Hilden K."/>
            <person name="Kuo R."/>
            <person name="Labutti K."/>
            <person name="Lipzen A."/>
            <person name="Makela M.R."/>
            <person name="Sandor L."/>
            <person name="Spatafora J.W."/>
            <person name="Grigoriev I.V."/>
            <person name="Hibbett D.S."/>
        </authorList>
    </citation>
    <scope>NUCLEOTIDE SEQUENCE [LARGE SCALE GENOMIC DNA]</scope>
    <source>
        <strain evidence="3 4">3A-2</strain>
    </source>
</reference>
<gene>
    <name evidence="3" type="ORF">OBBRIDRAFT_731287</name>
</gene>
<keyword evidence="4" id="KW-1185">Reference proteome</keyword>
<proteinExistence type="predicted"/>
<evidence type="ECO:0000313" key="3">
    <source>
        <dbReference type="EMBL" id="OCH90180.1"/>
    </source>
</evidence>
<evidence type="ECO:0000256" key="1">
    <source>
        <dbReference type="SAM" id="MobiDB-lite"/>
    </source>
</evidence>
<keyword evidence="2" id="KW-0472">Membrane</keyword>